<evidence type="ECO:0000313" key="2">
    <source>
        <dbReference type="Proteomes" id="UP001472677"/>
    </source>
</evidence>
<sequence length="97" mass="11148">MQCNHQVSLPGLVTQACHPIGGIKAMKHWVIPCNQILAARISLADSKLGVGPWDFSESYISWILEWKAQHEAWFHRTTRTSRSQQWKDYRSVCALIQ</sequence>
<protein>
    <submittedName>
        <fullName evidence="1">Uncharacterized protein</fullName>
    </submittedName>
</protein>
<proteinExistence type="predicted"/>
<reference evidence="1 2" key="1">
    <citation type="journal article" date="2024" name="G3 (Bethesda)">
        <title>Genome assembly of Hibiscus sabdariffa L. provides insights into metabolisms of medicinal natural products.</title>
        <authorList>
            <person name="Kim T."/>
        </authorList>
    </citation>
    <scope>NUCLEOTIDE SEQUENCE [LARGE SCALE GENOMIC DNA]</scope>
    <source>
        <strain evidence="1">TK-2024</strain>
        <tissue evidence="1">Old leaves</tissue>
    </source>
</reference>
<name>A0ABR2B6U2_9ROSI</name>
<accession>A0ABR2B6U2</accession>
<dbReference type="EMBL" id="JBBPBM010000170">
    <property type="protein sequence ID" value="KAK8502400.1"/>
    <property type="molecule type" value="Genomic_DNA"/>
</dbReference>
<comment type="caution">
    <text evidence="1">The sequence shown here is derived from an EMBL/GenBank/DDBJ whole genome shotgun (WGS) entry which is preliminary data.</text>
</comment>
<gene>
    <name evidence="1" type="ORF">V6N12_046186</name>
</gene>
<organism evidence="1 2">
    <name type="scientific">Hibiscus sabdariffa</name>
    <name type="common">roselle</name>
    <dbReference type="NCBI Taxonomy" id="183260"/>
    <lineage>
        <taxon>Eukaryota</taxon>
        <taxon>Viridiplantae</taxon>
        <taxon>Streptophyta</taxon>
        <taxon>Embryophyta</taxon>
        <taxon>Tracheophyta</taxon>
        <taxon>Spermatophyta</taxon>
        <taxon>Magnoliopsida</taxon>
        <taxon>eudicotyledons</taxon>
        <taxon>Gunneridae</taxon>
        <taxon>Pentapetalae</taxon>
        <taxon>rosids</taxon>
        <taxon>malvids</taxon>
        <taxon>Malvales</taxon>
        <taxon>Malvaceae</taxon>
        <taxon>Malvoideae</taxon>
        <taxon>Hibiscus</taxon>
    </lineage>
</organism>
<keyword evidence="2" id="KW-1185">Reference proteome</keyword>
<dbReference type="Proteomes" id="UP001472677">
    <property type="component" value="Unassembled WGS sequence"/>
</dbReference>
<evidence type="ECO:0000313" key="1">
    <source>
        <dbReference type="EMBL" id="KAK8502400.1"/>
    </source>
</evidence>